<reference evidence="3" key="1">
    <citation type="submission" date="2009-02" db="EMBL/GenBank/DDBJ databases">
        <title>Annotation of Streptomyces viridochromogenes strain DSM 40736.</title>
        <authorList>
            <consortium name="The Broad Institute Genome Sequencing Platform"/>
            <consortium name="Broad Institute Microbial Sequencing Center"/>
            <person name="Fischbach M."/>
            <person name="Godfrey P."/>
            <person name="Ward D."/>
            <person name="Young S."/>
            <person name="Zeng Q."/>
            <person name="Koehrsen M."/>
            <person name="Alvarado L."/>
            <person name="Berlin A.M."/>
            <person name="Bochicchio J."/>
            <person name="Borenstein D."/>
            <person name="Chapman S.B."/>
            <person name="Chen Z."/>
            <person name="Engels R."/>
            <person name="Freedman E."/>
            <person name="Gellesch M."/>
            <person name="Goldberg J."/>
            <person name="Griggs A."/>
            <person name="Gujja S."/>
            <person name="Heilman E.R."/>
            <person name="Heiman D.I."/>
            <person name="Hepburn T.A."/>
            <person name="Howarth C."/>
            <person name="Jen D."/>
            <person name="Larson L."/>
            <person name="Lewis B."/>
            <person name="Mehta T."/>
            <person name="Park D."/>
            <person name="Pearson M."/>
            <person name="Richards J."/>
            <person name="Roberts A."/>
            <person name="Saif S."/>
            <person name="Shea T.D."/>
            <person name="Shenoy N."/>
            <person name="Sisk P."/>
            <person name="Stolte C."/>
            <person name="Sykes S.N."/>
            <person name="Thomson T."/>
            <person name="Walk T."/>
            <person name="White J."/>
            <person name="Yandava C."/>
            <person name="Straight P."/>
            <person name="Clardy J."/>
            <person name="Hung D."/>
            <person name="Kolter R."/>
            <person name="Mekalanos J."/>
            <person name="Walker S."/>
            <person name="Walsh C.T."/>
            <person name="Wieland-Brown L.C."/>
            <person name="Haas B."/>
            <person name="Nusbaum C."/>
            <person name="Birren B."/>
        </authorList>
    </citation>
    <scope>NUCLEOTIDE SEQUENCE [LARGE SCALE GENOMIC DNA]</scope>
    <source>
        <strain evidence="3">DSM 40736 / JCM 4977 / BCRC 1201 / Tue 494</strain>
    </source>
</reference>
<protein>
    <submittedName>
        <fullName evidence="2">Predicted protein</fullName>
    </submittedName>
</protein>
<evidence type="ECO:0000256" key="1">
    <source>
        <dbReference type="SAM" id="MobiDB-lite"/>
    </source>
</evidence>
<sequence>MDGRRRSTKLRGEGVGLDYRPSPRQLRRSSPKRMMRSMLAEALRSAEVRISMRDRDAQTGQKVRHTTSPRRVKTLVPVFHQSWWRLVTALSRSARVPA</sequence>
<dbReference type="EMBL" id="GG657757">
    <property type="protein sequence ID" value="EFL32015.1"/>
    <property type="molecule type" value="Genomic_DNA"/>
</dbReference>
<dbReference type="HOGENOM" id="CLU_2332558_0_0_11"/>
<evidence type="ECO:0000313" key="3">
    <source>
        <dbReference type="Proteomes" id="UP000004184"/>
    </source>
</evidence>
<evidence type="ECO:0000313" key="2">
    <source>
        <dbReference type="EMBL" id="EFL32015.1"/>
    </source>
</evidence>
<keyword evidence="3" id="KW-1185">Reference proteome</keyword>
<proteinExistence type="predicted"/>
<feature type="region of interest" description="Disordered" evidence="1">
    <location>
        <begin position="1"/>
        <end position="32"/>
    </location>
</feature>
<dbReference type="STRING" id="591159.SSQG_02533"/>
<dbReference type="Proteomes" id="UP000004184">
    <property type="component" value="Unassembled WGS sequence"/>
</dbReference>
<name>D9X807_STRVT</name>
<gene>
    <name evidence="2" type="ORF">SSQG_02533</name>
</gene>
<dbReference type="AlphaFoldDB" id="D9X807"/>
<organism evidence="2 3">
    <name type="scientific">Streptomyces viridochromogenes (strain DSM 40736 / JCM 4977 / BCRC 1201 / Tue 494)</name>
    <dbReference type="NCBI Taxonomy" id="591159"/>
    <lineage>
        <taxon>Bacteria</taxon>
        <taxon>Bacillati</taxon>
        <taxon>Actinomycetota</taxon>
        <taxon>Actinomycetes</taxon>
        <taxon>Kitasatosporales</taxon>
        <taxon>Streptomycetaceae</taxon>
        <taxon>Streptomyces</taxon>
    </lineage>
</organism>
<accession>D9X807</accession>